<dbReference type="GO" id="GO:0005634">
    <property type="term" value="C:nucleus"/>
    <property type="evidence" value="ECO:0007669"/>
    <property type="project" value="UniProtKB-SubCell"/>
</dbReference>
<keyword evidence="5" id="KW-0804">Transcription</keyword>
<dbReference type="SMART" id="SM00906">
    <property type="entry name" value="Fungal_trans"/>
    <property type="match status" value="1"/>
</dbReference>
<feature type="region of interest" description="Disordered" evidence="7">
    <location>
        <begin position="1"/>
        <end position="101"/>
    </location>
</feature>
<accession>A0AA38H8V4</accession>
<dbReference type="PROSITE" id="PS00463">
    <property type="entry name" value="ZN2_CY6_FUNGAL_1"/>
    <property type="match status" value="1"/>
</dbReference>
<name>A0AA38H8V4_9TREE</name>
<dbReference type="SMART" id="SM00066">
    <property type="entry name" value="GAL4"/>
    <property type="match status" value="1"/>
</dbReference>
<dbReference type="GO" id="GO:0008270">
    <property type="term" value="F:zinc ion binding"/>
    <property type="evidence" value="ECO:0007669"/>
    <property type="project" value="InterPro"/>
</dbReference>
<keyword evidence="10" id="KW-1185">Reference proteome</keyword>
<reference evidence="9" key="1">
    <citation type="journal article" date="2022" name="G3 (Bethesda)">
        <title>High quality genome of the basidiomycete yeast Dioszegia hungarica PDD-24b-2 isolated from cloud water.</title>
        <authorList>
            <person name="Jarrige D."/>
            <person name="Haridas S."/>
            <person name="Bleykasten-Grosshans C."/>
            <person name="Joly M."/>
            <person name="Nadalig T."/>
            <person name="Sancelme M."/>
            <person name="Vuilleumier S."/>
            <person name="Grigoriev I.V."/>
            <person name="Amato P."/>
            <person name="Bringel F."/>
        </authorList>
    </citation>
    <scope>NUCLEOTIDE SEQUENCE</scope>
    <source>
        <strain evidence="9">PDD-24b-2</strain>
    </source>
</reference>
<evidence type="ECO:0000256" key="5">
    <source>
        <dbReference type="ARBA" id="ARBA00023163"/>
    </source>
</evidence>
<feature type="region of interest" description="Disordered" evidence="7">
    <location>
        <begin position="224"/>
        <end position="301"/>
    </location>
</feature>
<organism evidence="9 10">
    <name type="scientific">Dioszegia hungarica</name>
    <dbReference type="NCBI Taxonomy" id="4972"/>
    <lineage>
        <taxon>Eukaryota</taxon>
        <taxon>Fungi</taxon>
        <taxon>Dikarya</taxon>
        <taxon>Basidiomycota</taxon>
        <taxon>Agaricomycotina</taxon>
        <taxon>Tremellomycetes</taxon>
        <taxon>Tremellales</taxon>
        <taxon>Bulleribasidiaceae</taxon>
        <taxon>Dioszegia</taxon>
    </lineage>
</organism>
<dbReference type="Pfam" id="PF00172">
    <property type="entry name" value="Zn_clus"/>
    <property type="match status" value="1"/>
</dbReference>
<comment type="subcellular location">
    <subcellularLocation>
        <location evidence="1">Nucleus</location>
    </subcellularLocation>
</comment>
<protein>
    <recommendedName>
        <fullName evidence="8">Zn(2)-C6 fungal-type domain-containing protein</fullName>
    </recommendedName>
</protein>
<feature type="compositionally biased region" description="Low complexity" evidence="7">
    <location>
        <begin position="287"/>
        <end position="296"/>
    </location>
</feature>
<feature type="domain" description="Zn(2)-C6 fungal-type" evidence="8">
    <location>
        <begin position="102"/>
        <end position="136"/>
    </location>
</feature>
<dbReference type="SUPFAM" id="SSF57701">
    <property type="entry name" value="Zn2/Cys6 DNA-binding domain"/>
    <property type="match status" value="1"/>
</dbReference>
<dbReference type="EMBL" id="JAKWFO010000007">
    <property type="protein sequence ID" value="KAI9634449.1"/>
    <property type="molecule type" value="Genomic_DNA"/>
</dbReference>
<feature type="compositionally biased region" description="Polar residues" evidence="7">
    <location>
        <begin position="57"/>
        <end position="67"/>
    </location>
</feature>
<gene>
    <name evidence="9" type="ORF">MKK02DRAFT_16872</name>
</gene>
<evidence type="ECO:0000256" key="4">
    <source>
        <dbReference type="ARBA" id="ARBA00023125"/>
    </source>
</evidence>
<evidence type="ECO:0000313" key="9">
    <source>
        <dbReference type="EMBL" id="KAI9634449.1"/>
    </source>
</evidence>
<dbReference type="PANTHER" id="PTHR31845:SF17">
    <property type="entry name" value="ZN(II)2CYS6 TRANSCRIPTION FACTOR (EUROFUNG)"/>
    <property type="match status" value="1"/>
</dbReference>
<dbReference type="InterPro" id="IPR036864">
    <property type="entry name" value="Zn2-C6_fun-type_DNA-bd_sf"/>
</dbReference>
<dbReference type="RefSeq" id="XP_052944226.1">
    <property type="nucleotide sequence ID" value="XM_053085699.1"/>
</dbReference>
<dbReference type="PANTHER" id="PTHR31845">
    <property type="entry name" value="FINGER DOMAIN PROTEIN, PUTATIVE-RELATED"/>
    <property type="match status" value="1"/>
</dbReference>
<proteinExistence type="predicted"/>
<dbReference type="CDD" id="cd00067">
    <property type="entry name" value="GAL4"/>
    <property type="match status" value="1"/>
</dbReference>
<evidence type="ECO:0000256" key="6">
    <source>
        <dbReference type="ARBA" id="ARBA00023242"/>
    </source>
</evidence>
<keyword evidence="2" id="KW-0479">Metal-binding</keyword>
<evidence type="ECO:0000256" key="3">
    <source>
        <dbReference type="ARBA" id="ARBA00023015"/>
    </source>
</evidence>
<dbReference type="GO" id="GO:0000976">
    <property type="term" value="F:transcription cis-regulatory region binding"/>
    <property type="evidence" value="ECO:0007669"/>
    <property type="project" value="TreeGrafter"/>
</dbReference>
<keyword evidence="4" id="KW-0238">DNA-binding</keyword>
<dbReference type="AlphaFoldDB" id="A0AA38H8V4"/>
<evidence type="ECO:0000256" key="7">
    <source>
        <dbReference type="SAM" id="MobiDB-lite"/>
    </source>
</evidence>
<keyword evidence="6" id="KW-0539">Nucleus</keyword>
<dbReference type="InterPro" id="IPR051089">
    <property type="entry name" value="prtT"/>
</dbReference>
<dbReference type="InterPro" id="IPR001138">
    <property type="entry name" value="Zn2Cys6_DnaBD"/>
</dbReference>
<dbReference type="InterPro" id="IPR007219">
    <property type="entry name" value="XnlR_reg_dom"/>
</dbReference>
<dbReference type="Proteomes" id="UP001164286">
    <property type="component" value="Unassembled WGS sequence"/>
</dbReference>
<sequence length="903" mass="97779">MDYRPPYFNTILRQPYPGSAGGSDQTPSNASVQAGQHPSFSPLPRIYNGPSSLDRILQSSPGTQQGAYGTDHGGAGSTVSPKVEEGSGQASGSQPPKRGSKACVACRRGKNRCEGDPTGQSKACKRCLANGLSCVFEKASDKPSARGRVASIGATEIVPSEAEGRVQRLEQTVNDLAHGQHAIHGALNRILSMLPNSNAMIPNDGAVSTASIFNSVSPPSVFGSFGPVSPQNHARGRASSSSSRPVAPQQFPKLPGFKPPNHEFGTYGIIPLSSAPGSPTHSRHSRSSSSHSVGSTDALPQGSLTAPIQALETLADAAKHAAGLAAQGIDDAPLAMDVEMGSQAEGSKKRKQVNFDKHIHLRVRKKTKPDPTPRNPFPDVVTKGLVSDTEARELWDIFFTGCHYFVPLWDKTYDTYETYIERTPFSTNGLLAVAAKIRSGNGRLSQTFHACLEEAQGIARSTLFGPIVRKEAAMAMLILSVWSQNGWLPSGHALRMALDMNLHKALDKMADGTDTRTEVEERDLVVSARIWMNCYLNDHLVSLGTGKPLLLRDDSSVKHARILLNHRMASDTDIRLVASIELVTLRVRVVEHLNPLHGKVDTQTISFVRRIFADLQGWQREWLAAHRQRYDETHVLVKLLEAEMVHAQLWTVCVALRGVQWDNLAGDSRELAFQAKDAAQRCLEIYLRSQNFRQHLKFATHDQLVSVAFAAIFLLKMALLYPDSVSMPTLIAEVSEVSHMLANECFAERYALTLRLMLASLRRKTGAMSTVPGTPRLAPSQSGDNLPYDPNGFALLNSGAGGLDSLLTMPREASGDGADFGAGGSGWNFDQELENFSWPTEFSPSNLPVWLQDGNCADLGLPPDGSDSLFLPPELANMFLPSGSYGANQFSLPDSADVGAEAW</sequence>
<dbReference type="GeneID" id="77724900"/>
<feature type="compositionally biased region" description="Polar residues" evidence="7">
    <location>
        <begin position="22"/>
        <end position="39"/>
    </location>
</feature>
<dbReference type="Gene3D" id="4.10.240.10">
    <property type="entry name" value="Zn(2)-C6 fungal-type DNA-binding domain"/>
    <property type="match status" value="1"/>
</dbReference>
<evidence type="ECO:0000259" key="8">
    <source>
        <dbReference type="PROSITE" id="PS50048"/>
    </source>
</evidence>
<dbReference type="PROSITE" id="PS50048">
    <property type="entry name" value="ZN2_CY6_FUNGAL_2"/>
    <property type="match status" value="1"/>
</dbReference>
<comment type="caution">
    <text evidence="9">The sequence shown here is derived from an EMBL/GenBank/DDBJ whole genome shotgun (WGS) entry which is preliminary data.</text>
</comment>
<evidence type="ECO:0000256" key="2">
    <source>
        <dbReference type="ARBA" id="ARBA00022723"/>
    </source>
</evidence>
<dbReference type="CDD" id="cd12148">
    <property type="entry name" value="fungal_TF_MHR"/>
    <property type="match status" value="1"/>
</dbReference>
<evidence type="ECO:0000256" key="1">
    <source>
        <dbReference type="ARBA" id="ARBA00004123"/>
    </source>
</evidence>
<dbReference type="GO" id="GO:0000981">
    <property type="term" value="F:DNA-binding transcription factor activity, RNA polymerase II-specific"/>
    <property type="evidence" value="ECO:0007669"/>
    <property type="project" value="InterPro"/>
</dbReference>
<dbReference type="GO" id="GO:0006351">
    <property type="term" value="P:DNA-templated transcription"/>
    <property type="evidence" value="ECO:0007669"/>
    <property type="project" value="InterPro"/>
</dbReference>
<evidence type="ECO:0000313" key="10">
    <source>
        <dbReference type="Proteomes" id="UP001164286"/>
    </source>
</evidence>
<keyword evidence="3" id="KW-0805">Transcription regulation</keyword>